<sequence>MRFFKTYSFRILIYKTGHLAISQSSSLNFGENSGTLFILRIFPL</sequence>
<dbReference type="PaxDb" id="411902-CLOBOL_01213"/>
<reference evidence="1 2" key="2">
    <citation type="submission" date="2007-09" db="EMBL/GenBank/DDBJ databases">
        <title>Draft genome sequence of Clostridium bolteae (ATCC BAA-613).</title>
        <authorList>
            <person name="Sudarsanam P."/>
            <person name="Ley R."/>
            <person name="Guruge J."/>
            <person name="Turnbaugh P.J."/>
            <person name="Mahowald M."/>
            <person name="Liep D."/>
            <person name="Gordon J."/>
        </authorList>
    </citation>
    <scope>NUCLEOTIDE SEQUENCE [LARGE SCALE GENOMIC DNA]</scope>
    <source>
        <strain evidence="2">ATCC BAA-613 / DSM 15670 / CCUG 46953 / JCM 12243 / WAL 16351</strain>
    </source>
</reference>
<dbReference type="HOGENOM" id="CLU_3214375_0_0_9"/>
<evidence type="ECO:0000313" key="2">
    <source>
        <dbReference type="Proteomes" id="UP000005396"/>
    </source>
</evidence>
<organism evidence="1 2">
    <name type="scientific">Enterocloster bolteae (strain ATCC BAA-613 / DSM 15670 / CCUG 46953 / JCM 12243 / WAL 16351)</name>
    <name type="common">Clostridium bolteae</name>
    <dbReference type="NCBI Taxonomy" id="411902"/>
    <lineage>
        <taxon>Bacteria</taxon>
        <taxon>Bacillati</taxon>
        <taxon>Bacillota</taxon>
        <taxon>Clostridia</taxon>
        <taxon>Lachnospirales</taxon>
        <taxon>Lachnospiraceae</taxon>
        <taxon>Enterocloster</taxon>
    </lineage>
</organism>
<evidence type="ECO:0000313" key="1">
    <source>
        <dbReference type="EMBL" id="EDP18342.1"/>
    </source>
</evidence>
<name>A8RK60_ENTBW</name>
<dbReference type="EMBL" id="ABCC02000015">
    <property type="protein sequence ID" value="EDP18342.1"/>
    <property type="molecule type" value="Genomic_DNA"/>
</dbReference>
<accession>A8RK60</accession>
<dbReference type="Proteomes" id="UP000005396">
    <property type="component" value="Unassembled WGS sequence"/>
</dbReference>
<dbReference type="AlphaFoldDB" id="A8RK60"/>
<protein>
    <submittedName>
        <fullName evidence="1">Uncharacterized protein</fullName>
    </submittedName>
</protein>
<reference evidence="1 2" key="1">
    <citation type="submission" date="2007-08" db="EMBL/GenBank/DDBJ databases">
        <authorList>
            <person name="Fulton L."/>
            <person name="Clifton S."/>
            <person name="Fulton B."/>
            <person name="Xu J."/>
            <person name="Minx P."/>
            <person name="Pepin K.H."/>
            <person name="Johnson M."/>
            <person name="Thiruvilangam P."/>
            <person name="Bhonagiri V."/>
            <person name="Nash W.E."/>
            <person name="Mardis E.R."/>
            <person name="Wilson R.K."/>
        </authorList>
    </citation>
    <scope>NUCLEOTIDE SEQUENCE [LARGE SCALE GENOMIC DNA]</scope>
    <source>
        <strain evidence="2">ATCC BAA-613 / DSM 15670 / CCUG 46953 / JCM 12243 / WAL 16351</strain>
    </source>
</reference>
<comment type="caution">
    <text evidence="1">The sequence shown here is derived from an EMBL/GenBank/DDBJ whole genome shotgun (WGS) entry which is preliminary data.</text>
</comment>
<gene>
    <name evidence="1" type="ORF">CLOBOL_01213</name>
</gene>
<proteinExistence type="predicted"/>